<reference evidence="3 4" key="1">
    <citation type="submission" date="2020-06" db="EMBL/GenBank/DDBJ databases">
        <authorList>
            <consortium name="Wellcome Sanger Institute Data Sharing"/>
        </authorList>
    </citation>
    <scope>NUCLEOTIDE SEQUENCE [LARGE SCALE GENOMIC DNA]</scope>
</reference>
<proteinExistence type="predicted"/>
<evidence type="ECO:0000313" key="4">
    <source>
        <dbReference type="Proteomes" id="UP000694580"/>
    </source>
</evidence>
<dbReference type="Ensembl" id="ENSDCDT00010069548.1">
    <property type="protein sequence ID" value="ENSDCDP00010058839.1"/>
    <property type="gene ID" value="ENSDCDG00010033025.1"/>
</dbReference>
<feature type="region of interest" description="Disordered" evidence="1">
    <location>
        <begin position="1"/>
        <end position="23"/>
    </location>
</feature>
<feature type="transmembrane region" description="Helical" evidence="2">
    <location>
        <begin position="68"/>
        <end position="87"/>
    </location>
</feature>
<keyword evidence="2" id="KW-0812">Transmembrane</keyword>
<dbReference type="GeneTree" id="ENSGT01120000278142"/>
<keyword evidence="2" id="KW-1133">Transmembrane helix</keyword>
<name>A0AAY4ENG2_9TELE</name>
<organism evidence="3 4">
    <name type="scientific">Denticeps clupeoides</name>
    <name type="common">denticle herring</name>
    <dbReference type="NCBI Taxonomy" id="299321"/>
    <lineage>
        <taxon>Eukaryota</taxon>
        <taxon>Metazoa</taxon>
        <taxon>Chordata</taxon>
        <taxon>Craniata</taxon>
        <taxon>Vertebrata</taxon>
        <taxon>Euteleostomi</taxon>
        <taxon>Actinopterygii</taxon>
        <taxon>Neopterygii</taxon>
        <taxon>Teleostei</taxon>
        <taxon>Clupei</taxon>
        <taxon>Clupeiformes</taxon>
        <taxon>Denticipitoidei</taxon>
        <taxon>Denticipitidae</taxon>
        <taxon>Denticeps</taxon>
    </lineage>
</organism>
<sequence>MVEQNKEASSTPSMQAGPAHGNNGVQVIRTVGRQLAQIGDELNQQWGDRLPQAHQNIRRSNTTLPQGLLVSAALVATAAVCIAFWELKKDFRL</sequence>
<accession>A0AAY4ENG2</accession>
<keyword evidence="4" id="KW-1185">Reference proteome</keyword>
<evidence type="ECO:0000256" key="2">
    <source>
        <dbReference type="SAM" id="Phobius"/>
    </source>
</evidence>
<dbReference type="AlphaFoldDB" id="A0AAY4ENG2"/>
<keyword evidence="2" id="KW-0472">Membrane</keyword>
<dbReference type="Proteomes" id="UP000694580">
    <property type="component" value="Chromosome 15"/>
</dbReference>
<protein>
    <submittedName>
        <fullName evidence="3">Uncharacterized protein</fullName>
    </submittedName>
</protein>
<reference evidence="3" key="2">
    <citation type="submission" date="2025-08" db="UniProtKB">
        <authorList>
            <consortium name="Ensembl"/>
        </authorList>
    </citation>
    <scope>IDENTIFICATION</scope>
</reference>
<reference evidence="3" key="3">
    <citation type="submission" date="2025-09" db="UniProtKB">
        <authorList>
            <consortium name="Ensembl"/>
        </authorList>
    </citation>
    <scope>IDENTIFICATION</scope>
</reference>
<evidence type="ECO:0000256" key="1">
    <source>
        <dbReference type="SAM" id="MobiDB-lite"/>
    </source>
</evidence>
<evidence type="ECO:0000313" key="3">
    <source>
        <dbReference type="Ensembl" id="ENSDCDP00010058839.1"/>
    </source>
</evidence>